<sequence>MTVWFAEDFLRHHWHGKATGDRGEPLEYPDAAVQTLLMRLTGMALPVQDHSKCRGARSAWRWSFRGGNGRCLGWCLPGESRDREGIAID</sequence>
<dbReference type="Proteomes" id="UP001158598">
    <property type="component" value="Chromosome"/>
</dbReference>
<proteinExistence type="predicted"/>
<name>A0AA35UNG6_METCP</name>
<evidence type="ECO:0000313" key="1">
    <source>
        <dbReference type="EMBL" id="CAI8753594.1"/>
    </source>
</evidence>
<dbReference type="EMBL" id="OX458332">
    <property type="protein sequence ID" value="CAI8753594.1"/>
    <property type="molecule type" value="Genomic_DNA"/>
</dbReference>
<evidence type="ECO:0000313" key="2">
    <source>
        <dbReference type="Proteomes" id="UP001158598"/>
    </source>
</evidence>
<protein>
    <submittedName>
        <fullName evidence="1">Uncharacterized protein</fullName>
    </submittedName>
</protein>
<dbReference type="AlphaFoldDB" id="A0AA35UNG6"/>
<reference evidence="1" key="1">
    <citation type="submission" date="2023-03" db="EMBL/GenBank/DDBJ databases">
        <authorList>
            <person name="Pearce D."/>
        </authorList>
    </citation>
    <scope>NUCLEOTIDE SEQUENCE</scope>
    <source>
        <strain evidence="1">Mc</strain>
    </source>
</reference>
<accession>A0AA35UNG6</accession>
<gene>
    <name evidence="1" type="ORF">MCNOR_0701</name>
</gene>
<organism evidence="1 2">
    <name type="scientific">Methylococcus capsulatus</name>
    <dbReference type="NCBI Taxonomy" id="414"/>
    <lineage>
        <taxon>Bacteria</taxon>
        <taxon>Pseudomonadati</taxon>
        <taxon>Pseudomonadota</taxon>
        <taxon>Gammaproteobacteria</taxon>
        <taxon>Methylococcales</taxon>
        <taxon>Methylococcaceae</taxon>
        <taxon>Methylococcus</taxon>
    </lineage>
</organism>
<dbReference type="RefSeq" id="WP_425607733.1">
    <property type="nucleotide sequence ID" value="NZ_OX458332.1"/>
</dbReference>